<evidence type="ECO:0000256" key="1">
    <source>
        <dbReference type="SAM" id="MobiDB-lite"/>
    </source>
</evidence>
<proteinExistence type="predicted"/>
<dbReference type="Proteomes" id="UP000094444">
    <property type="component" value="Unassembled WGS sequence"/>
</dbReference>
<accession>A0A2P5HLH7</accession>
<organism evidence="2 3">
    <name type="scientific">Diaporthe helianthi</name>
    <dbReference type="NCBI Taxonomy" id="158607"/>
    <lineage>
        <taxon>Eukaryota</taxon>
        <taxon>Fungi</taxon>
        <taxon>Dikarya</taxon>
        <taxon>Ascomycota</taxon>
        <taxon>Pezizomycotina</taxon>
        <taxon>Sordariomycetes</taxon>
        <taxon>Sordariomycetidae</taxon>
        <taxon>Diaporthales</taxon>
        <taxon>Diaporthaceae</taxon>
        <taxon>Diaporthe</taxon>
    </lineage>
</organism>
<feature type="compositionally biased region" description="Polar residues" evidence="1">
    <location>
        <begin position="35"/>
        <end position="46"/>
    </location>
</feature>
<feature type="compositionally biased region" description="Basic and acidic residues" evidence="1">
    <location>
        <begin position="281"/>
        <end position="291"/>
    </location>
</feature>
<name>A0A2P5HLH7_DIAHE</name>
<sequence length="291" mass="31495">MEQNDGSADGWQSPDDIPPPPLPQATETVPAEVASPQQDLLPSNPTGPARPSITAEVLREAQAIVDRAQRARGTNRTASHTKISPSIKAELDAQATLITDDEGTMVKDEFEDDGSVGESFSFPELEDAARGIHKTHALANLLTMTPKRTANLRYNRRKGYINITRAVNVEAIAIQMTGNLHMGKNACDSCKKGHGPFEECVSLGSNFASRACGGCHFSSEGTRCSMHKTQSATLTKAPTKDKQSRKRHVQEDQSEEDEPPIWKPAKKGKKSYGGPATEQPSTRDGESCTPM</sequence>
<feature type="region of interest" description="Disordered" evidence="1">
    <location>
        <begin position="226"/>
        <end position="291"/>
    </location>
</feature>
<comment type="caution">
    <text evidence="2">The sequence shown here is derived from an EMBL/GenBank/DDBJ whole genome shotgun (WGS) entry which is preliminary data.</text>
</comment>
<reference evidence="2" key="1">
    <citation type="submission" date="2017-09" db="EMBL/GenBank/DDBJ databases">
        <title>Polyketide synthases of a Diaporthe helianthi virulent isolate.</title>
        <authorList>
            <person name="Baroncelli R."/>
        </authorList>
    </citation>
    <scope>NUCLEOTIDE SEQUENCE [LARGE SCALE GENOMIC DNA]</scope>
    <source>
        <strain evidence="2">7/96</strain>
    </source>
</reference>
<protein>
    <submittedName>
        <fullName evidence="2">Uncharacterized protein</fullName>
    </submittedName>
</protein>
<keyword evidence="3" id="KW-1185">Reference proteome</keyword>
<feature type="region of interest" description="Disordered" evidence="1">
    <location>
        <begin position="1"/>
        <end position="51"/>
    </location>
</feature>
<evidence type="ECO:0000313" key="2">
    <source>
        <dbReference type="EMBL" id="POS71099.1"/>
    </source>
</evidence>
<dbReference type="EMBL" id="MAVT02001376">
    <property type="protein sequence ID" value="POS71099.1"/>
    <property type="molecule type" value="Genomic_DNA"/>
</dbReference>
<evidence type="ECO:0000313" key="3">
    <source>
        <dbReference type="Proteomes" id="UP000094444"/>
    </source>
</evidence>
<dbReference type="OrthoDB" id="4771877at2759"/>
<dbReference type="Pfam" id="PF12511">
    <property type="entry name" value="DUF3716"/>
    <property type="match status" value="1"/>
</dbReference>
<feature type="compositionally biased region" description="Polar residues" evidence="1">
    <location>
        <begin position="226"/>
        <end position="236"/>
    </location>
</feature>
<dbReference type="AlphaFoldDB" id="A0A2P5HLH7"/>
<dbReference type="InParanoid" id="A0A2P5HLH7"/>
<dbReference type="InterPro" id="IPR022190">
    <property type="entry name" value="DUF3716"/>
</dbReference>
<gene>
    <name evidence="2" type="ORF">DHEL01_v210504</name>
</gene>